<name>A0A9W4T2C8_9GLOM</name>
<feature type="non-terminal residue" evidence="1">
    <location>
        <position position="106"/>
    </location>
</feature>
<dbReference type="EMBL" id="CAMKVN010006398">
    <property type="protein sequence ID" value="CAI2190226.1"/>
    <property type="molecule type" value="Genomic_DNA"/>
</dbReference>
<protein>
    <submittedName>
        <fullName evidence="1">2178_t:CDS:1</fullName>
    </submittedName>
</protein>
<reference evidence="1" key="1">
    <citation type="submission" date="2022-08" db="EMBL/GenBank/DDBJ databases">
        <authorList>
            <person name="Kallberg Y."/>
            <person name="Tangrot J."/>
            <person name="Rosling A."/>
        </authorList>
    </citation>
    <scope>NUCLEOTIDE SEQUENCE</scope>
    <source>
        <strain evidence="1">Wild A</strain>
    </source>
</reference>
<accession>A0A9W4T2C8</accession>
<sequence length="106" mass="11844">IECLENTLEEEIAELRSEISSLKNFLAKLKLYLQNQGVNSADNASALPTGREVAIGYLRGCMSGRTLEWIRQFGYSKWMYSFSDRLNEAVGQSGNAIVKLRVVEGP</sequence>
<dbReference type="OrthoDB" id="2438904at2759"/>
<proteinExistence type="predicted"/>
<gene>
    <name evidence="1" type="ORF">FWILDA_LOCUS14469</name>
</gene>
<comment type="caution">
    <text evidence="1">The sequence shown here is derived from an EMBL/GenBank/DDBJ whole genome shotgun (WGS) entry which is preliminary data.</text>
</comment>
<dbReference type="Proteomes" id="UP001153678">
    <property type="component" value="Unassembled WGS sequence"/>
</dbReference>
<evidence type="ECO:0000313" key="2">
    <source>
        <dbReference type="Proteomes" id="UP001153678"/>
    </source>
</evidence>
<evidence type="ECO:0000313" key="1">
    <source>
        <dbReference type="EMBL" id="CAI2190226.1"/>
    </source>
</evidence>
<keyword evidence="2" id="KW-1185">Reference proteome</keyword>
<organism evidence="1 2">
    <name type="scientific">Funneliformis geosporum</name>
    <dbReference type="NCBI Taxonomy" id="1117311"/>
    <lineage>
        <taxon>Eukaryota</taxon>
        <taxon>Fungi</taxon>
        <taxon>Fungi incertae sedis</taxon>
        <taxon>Mucoromycota</taxon>
        <taxon>Glomeromycotina</taxon>
        <taxon>Glomeromycetes</taxon>
        <taxon>Glomerales</taxon>
        <taxon>Glomeraceae</taxon>
        <taxon>Funneliformis</taxon>
    </lineage>
</organism>
<dbReference type="AlphaFoldDB" id="A0A9W4T2C8"/>